<sequence>MNHGSVTPPAEAPSPEQISDYLHSRGWHREPESWRGSQVWTWPEVPDEQILLPPRLEYRDDNELVLQALYALARFEGRDLHGLFRAISRPWVDTQYFHTHPPSPSGTVPLLSGINALEGVRGAFTSAAQAVLDHRFRSGRGRNSKDVDAFLRCVRLGPSTAGSYILSAEVPLTPPRTDQLFPEPPQERRVVRAMHRAVSAAQEATAATEEAEERMDAFDEAMGSGVSSRLCESLAQFGGHGHDQKFSIRFAWSPSHPEESARADDHFSFGPRAARILQRAGARLRELEHAGTVRMSGQVVGAERHSPSHDGFVKVQGTLSTGEGARERTLLVRLRSEHYEAALIAHSNGDFFEAEGRLSTGNRRELVPHQVLIAGRLLQDPA</sequence>
<protein>
    <submittedName>
        <fullName evidence="1">Uncharacterized protein</fullName>
    </submittedName>
</protein>
<reference evidence="1 2" key="1">
    <citation type="journal article" date="2014" name="Int. J. Syst. Evol. Microbiol.">
        <title>Complete genome sequence of Corynebacterium casei LMG S-19264T (=DSM 44701T), isolated from a smear-ripened cheese.</title>
        <authorList>
            <consortium name="US DOE Joint Genome Institute (JGI-PGF)"/>
            <person name="Walter F."/>
            <person name="Albersmeier A."/>
            <person name="Kalinowski J."/>
            <person name="Ruckert C."/>
        </authorList>
    </citation>
    <scope>NUCLEOTIDE SEQUENCE [LARGE SCALE GENOMIC DNA]</scope>
    <source>
        <strain evidence="1 2">KCTC 19473</strain>
    </source>
</reference>
<dbReference type="EMBL" id="BMXL01000002">
    <property type="protein sequence ID" value="GHD16997.1"/>
    <property type="molecule type" value="Genomic_DNA"/>
</dbReference>
<dbReference type="Proteomes" id="UP000654947">
    <property type="component" value="Unassembled WGS sequence"/>
</dbReference>
<evidence type="ECO:0000313" key="2">
    <source>
        <dbReference type="Proteomes" id="UP000654947"/>
    </source>
</evidence>
<name>A0A918X8X9_9ACTN</name>
<proteinExistence type="predicted"/>
<dbReference type="AlphaFoldDB" id="A0A918X8X9"/>
<gene>
    <name evidence="1" type="ORF">GCM10007147_05690</name>
</gene>
<accession>A0A918X8X9</accession>
<comment type="caution">
    <text evidence="1">The sequence shown here is derived from an EMBL/GenBank/DDBJ whole genome shotgun (WGS) entry which is preliminary data.</text>
</comment>
<keyword evidence="2" id="KW-1185">Reference proteome</keyword>
<organism evidence="1 2">
    <name type="scientific">Nocardiopsis kunsanensis</name>
    <dbReference type="NCBI Taxonomy" id="141693"/>
    <lineage>
        <taxon>Bacteria</taxon>
        <taxon>Bacillati</taxon>
        <taxon>Actinomycetota</taxon>
        <taxon>Actinomycetes</taxon>
        <taxon>Streptosporangiales</taxon>
        <taxon>Nocardiopsidaceae</taxon>
        <taxon>Nocardiopsis</taxon>
    </lineage>
</organism>
<evidence type="ECO:0000313" key="1">
    <source>
        <dbReference type="EMBL" id="GHD16997.1"/>
    </source>
</evidence>